<dbReference type="SUPFAM" id="SSF53098">
    <property type="entry name" value="Ribonuclease H-like"/>
    <property type="match status" value="1"/>
</dbReference>
<dbReference type="AlphaFoldDB" id="A0A6J2Y4V4"/>
<organism evidence="3 4">
    <name type="scientific">Sitophilus oryzae</name>
    <name type="common">Rice weevil</name>
    <name type="synonym">Curculio oryzae</name>
    <dbReference type="NCBI Taxonomy" id="7048"/>
    <lineage>
        <taxon>Eukaryota</taxon>
        <taxon>Metazoa</taxon>
        <taxon>Ecdysozoa</taxon>
        <taxon>Arthropoda</taxon>
        <taxon>Hexapoda</taxon>
        <taxon>Insecta</taxon>
        <taxon>Pterygota</taxon>
        <taxon>Neoptera</taxon>
        <taxon>Endopterygota</taxon>
        <taxon>Coleoptera</taxon>
        <taxon>Polyphaga</taxon>
        <taxon>Cucujiformia</taxon>
        <taxon>Curculionidae</taxon>
        <taxon>Dryophthorinae</taxon>
        <taxon>Sitophilus</taxon>
    </lineage>
</organism>
<keyword evidence="3" id="KW-1185">Reference proteome</keyword>
<dbReference type="Pfam" id="PF00665">
    <property type="entry name" value="rve"/>
    <property type="match status" value="1"/>
</dbReference>
<dbReference type="KEGG" id="soy:115883765"/>
<dbReference type="GeneID" id="115883765"/>
<protein>
    <submittedName>
        <fullName evidence="4">Uncharacterized protein K02A2.6-like</fullName>
    </submittedName>
</protein>
<evidence type="ECO:0000256" key="1">
    <source>
        <dbReference type="SAM" id="MobiDB-lite"/>
    </source>
</evidence>
<gene>
    <name evidence="4" type="primary">LOC115883765</name>
</gene>
<dbReference type="InterPro" id="IPR012337">
    <property type="entry name" value="RNaseH-like_sf"/>
</dbReference>
<dbReference type="Gene3D" id="3.30.420.10">
    <property type="entry name" value="Ribonuclease H-like superfamily/Ribonuclease H"/>
    <property type="match status" value="1"/>
</dbReference>
<feature type="compositionally biased region" description="Basic and acidic residues" evidence="1">
    <location>
        <begin position="266"/>
        <end position="275"/>
    </location>
</feature>
<dbReference type="PROSITE" id="PS50994">
    <property type="entry name" value="INTEGRASE"/>
    <property type="match status" value="1"/>
</dbReference>
<dbReference type="OrthoDB" id="6783654at2759"/>
<evidence type="ECO:0000313" key="3">
    <source>
        <dbReference type="Proteomes" id="UP000504635"/>
    </source>
</evidence>
<accession>A0A6J2Y4V4</accession>
<evidence type="ECO:0000259" key="2">
    <source>
        <dbReference type="PROSITE" id="PS50994"/>
    </source>
</evidence>
<dbReference type="GO" id="GO:0003676">
    <property type="term" value="F:nucleic acid binding"/>
    <property type="evidence" value="ECO:0007669"/>
    <property type="project" value="InterPro"/>
</dbReference>
<feature type="region of interest" description="Disordered" evidence="1">
    <location>
        <begin position="266"/>
        <end position="293"/>
    </location>
</feature>
<dbReference type="InterPro" id="IPR050951">
    <property type="entry name" value="Retrovirus_Pol_polyprotein"/>
</dbReference>
<dbReference type="InterPro" id="IPR001584">
    <property type="entry name" value="Integrase_cat-core"/>
</dbReference>
<feature type="domain" description="Integrase catalytic" evidence="2">
    <location>
        <begin position="6"/>
        <end position="156"/>
    </location>
</feature>
<dbReference type="PANTHER" id="PTHR37984:SF5">
    <property type="entry name" value="PROTEIN NYNRIN-LIKE"/>
    <property type="match status" value="1"/>
</dbReference>
<dbReference type="FunFam" id="3.30.420.10:FF:000063">
    <property type="entry name" value="Retrovirus-related Pol polyprotein from transposon 297-like Protein"/>
    <property type="match status" value="1"/>
</dbReference>
<name>A0A6J2Y4V4_SITOR</name>
<dbReference type="RefSeq" id="XP_030758035.1">
    <property type="nucleotide sequence ID" value="XM_030902175.1"/>
</dbReference>
<dbReference type="InterPro" id="IPR036397">
    <property type="entry name" value="RNaseH_sf"/>
</dbReference>
<proteinExistence type="predicted"/>
<dbReference type="InParanoid" id="A0A6J2Y4V4"/>
<sequence>MHPWDEPTAPMERVHIDFAGTFMNMYFLVLVDAYSRWPEIHIVKNMTAETTINVLRKIFACFGLPYVLVSDNAQTFTCYEFKKFMQENGIIQKFSAPYHPATNGLAERYVQTFKQALRALKGNDKEKELSKFLLHYRKTPHATTGVSPAYLMFNRELRTRLDLLAKPRNTLEDKSDFHPKRKFQVGERVECRDYIHGEKWEFGKIIKCLGKLHYLVNMDDGLEWRRHVNQIRGIGNDTPMVSSRRDQCSEPWEPYLFMHQDQINKDPIDNHKNQIDTDLPEDNSSTPVEVRDPEFLSCTPSIDPILRRSKRNVKPHERLNL</sequence>
<dbReference type="PANTHER" id="PTHR37984">
    <property type="entry name" value="PROTEIN CBG26694"/>
    <property type="match status" value="1"/>
</dbReference>
<dbReference type="Proteomes" id="UP000504635">
    <property type="component" value="Unplaced"/>
</dbReference>
<evidence type="ECO:0000313" key="4">
    <source>
        <dbReference type="RefSeq" id="XP_030758035.1"/>
    </source>
</evidence>
<dbReference type="GO" id="GO:0015074">
    <property type="term" value="P:DNA integration"/>
    <property type="evidence" value="ECO:0007669"/>
    <property type="project" value="InterPro"/>
</dbReference>
<reference evidence="4" key="1">
    <citation type="submission" date="2025-08" db="UniProtKB">
        <authorList>
            <consortium name="RefSeq"/>
        </authorList>
    </citation>
    <scope>IDENTIFICATION</scope>
    <source>
        <tissue evidence="4">Gonads</tissue>
    </source>
</reference>